<gene>
    <name evidence="2" type="ordered locus">Dbac_0094</name>
</gene>
<dbReference type="InterPro" id="IPR038461">
    <property type="entry name" value="Schlafen_AlbA_2_dom_sf"/>
</dbReference>
<dbReference type="Proteomes" id="UP000002216">
    <property type="component" value="Chromosome"/>
</dbReference>
<dbReference type="InterPro" id="IPR038475">
    <property type="entry name" value="RecG_C_sf"/>
</dbReference>
<dbReference type="AlphaFoldDB" id="C7LSL0"/>
<name>C7LSL0_DESBD</name>
<reference evidence="2 3" key="1">
    <citation type="journal article" date="2009" name="Stand. Genomic Sci.">
        <title>Complete genome sequence of Desulfomicrobium baculatum type strain (X).</title>
        <authorList>
            <person name="Copeland A."/>
            <person name="Spring S."/>
            <person name="Goker M."/>
            <person name="Schneider S."/>
            <person name="Lapidus A."/>
            <person name="Del Rio T.G."/>
            <person name="Tice H."/>
            <person name="Cheng J.F."/>
            <person name="Chen F."/>
            <person name="Nolan M."/>
            <person name="Bruce D."/>
            <person name="Goodwin L."/>
            <person name="Pitluck S."/>
            <person name="Ivanova N."/>
            <person name="Mavrommatis K."/>
            <person name="Ovchinnikova G."/>
            <person name="Pati A."/>
            <person name="Chen A."/>
            <person name="Palaniappan K."/>
            <person name="Land M."/>
            <person name="Hauser L."/>
            <person name="Chang Y.J."/>
            <person name="Jeffries C.C."/>
            <person name="Meincke L."/>
            <person name="Sims D."/>
            <person name="Brettin T."/>
            <person name="Detter J.C."/>
            <person name="Han C."/>
            <person name="Chain P."/>
            <person name="Bristow J."/>
            <person name="Eisen J.A."/>
            <person name="Markowitz V."/>
            <person name="Hugenholtz P."/>
            <person name="Kyrpides N.C."/>
            <person name="Klenk H.P."/>
            <person name="Lucas S."/>
        </authorList>
    </citation>
    <scope>NUCLEOTIDE SEQUENCE [LARGE SCALE GENOMIC DNA]</scope>
    <source>
        <strain evidence="3">DSM 4028 / VKM B-1378 / X</strain>
    </source>
</reference>
<accession>C7LSL0</accession>
<dbReference type="Pfam" id="PF04326">
    <property type="entry name" value="SLFN_AlbA_2"/>
    <property type="match status" value="1"/>
</dbReference>
<evidence type="ECO:0000313" key="3">
    <source>
        <dbReference type="Proteomes" id="UP000002216"/>
    </source>
</evidence>
<dbReference type="Pfam" id="PF13749">
    <property type="entry name" value="HATPase_c_4"/>
    <property type="match status" value="1"/>
</dbReference>
<dbReference type="RefSeq" id="WP_012805309.1">
    <property type="nucleotide sequence ID" value="NC_013173.1"/>
</dbReference>
<dbReference type="Gene3D" id="3.30.565.60">
    <property type="match status" value="1"/>
</dbReference>
<dbReference type="KEGG" id="dba:Dbac_0094"/>
<feature type="domain" description="Schlafen AlbA-2" evidence="1">
    <location>
        <begin position="19"/>
        <end position="141"/>
    </location>
</feature>
<evidence type="ECO:0000313" key="2">
    <source>
        <dbReference type="EMBL" id="ACU88224.1"/>
    </source>
</evidence>
<dbReference type="PANTHER" id="PTHR30595">
    <property type="entry name" value="GLPR-RELATED TRANSCRIPTIONAL REPRESSOR"/>
    <property type="match status" value="1"/>
</dbReference>
<organism evidence="2 3">
    <name type="scientific">Desulfomicrobium baculatum (strain DSM 4028 / VKM B-1378 / X)</name>
    <name type="common">Desulfovibrio baculatus</name>
    <dbReference type="NCBI Taxonomy" id="525897"/>
    <lineage>
        <taxon>Bacteria</taxon>
        <taxon>Pseudomonadati</taxon>
        <taxon>Thermodesulfobacteriota</taxon>
        <taxon>Desulfovibrionia</taxon>
        <taxon>Desulfovibrionales</taxon>
        <taxon>Desulfomicrobiaceae</taxon>
        <taxon>Desulfomicrobium</taxon>
    </lineage>
</organism>
<proteinExistence type="predicted"/>
<dbReference type="Gene3D" id="3.30.950.30">
    <property type="entry name" value="Schlafen, AAA domain"/>
    <property type="match status" value="1"/>
</dbReference>
<dbReference type="OrthoDB" id="9789524at2"/>
<keyword evidence="3" id="KW-1185">Reference proteome</keyword>
<dbReference type="InterPro" id="IPR007421">
    <property type="entry name" value="Schlafen_AlbA_2_dom"/>
</dbReference>
<dbReference type="PANTHER" id="PTHR30595:SF6">
    <property type="entry name" value="SCHLAFEN ALBA-2 DOMAIN-CONTAINING PROTEIN"/>
    <property type="match status" value="1"/>
</dbReference>
<dbReference type="HOGENOM" id="CLU_034637_0_0_7"/>
<sequence>MDRAALAAILDRLCSASEETGTVEFKSNWDNPHDIGEYICALGNTARLDNEDRAWLLWGVENGTHRITGTVFDPFSAKGEGNQSLIMWLMQKISPKPDFQFHRLEHADGPVIMLEIHPPRMAPLAFQGERFIRVDSHKTKLAKYPAIEGRLWAALESPEDWSSQIIPGATFDDLDPDAVSFCRQRFLDHLLKGETDPERQEKIRTDAHGWDITTLLNKARLTIQGRITRSTLLLLGRDESAHFLSPADVKISWILRDDQHRMISSQHFGMPLLLATDAVFRRIRNVPIEYMPDGSLFPVPIPQYDNWVIREALHNCIAHQDYRLGGKINVVEYPDKLVFSNLGSFIPQSVEWMLENQSPPERYRNQWLIDGMIRLRMIDQAGSGIRRMYETQRERYFPLPDYDFAEEIDGYPRVRLSLSGKILDSNYTQLLMRRADLKLRQVFLLDKVQKGLSISANEARALREGKLIEGRAPNYFISAKVAEWTDQKARYIHNRAFDDEHYRKMIIEYLRQYKQASRQELDELLLPKLSDVLTFKQKRDKIRNLLQALRREGHLQNLGGRQSSVWALASEV</sequence>
<dbReference type="EMBL" id="CP001629">
    <property type="protein sequence ID" value="ACU88224.1"/>
    <property type="molecule type" value="Genomic_DNA"/>
</dbReference>
<dbReference type="STRING" id="525897.Dbac_0094"/>
<evidence type="ECO:0000259" key="1">
    <source>
        <dbReference type="Pfam" id="PF04326"/>
    </source>
</evidence>
<dbReference type="eggNOG" id="COG2865">
    <property type="taxonomic scope" value="Bacteria"/>
</dbReference>
<protein>
    <submittedName>
        <fullName evidence="2">Putative transcriptional regulator</fullName>
    </submittedName>
</protein>